<dbReference type="PANTHER" id="PTHR43884">
    <property type="entry name" value="ACYL-COA DEHYDROGENASE"/>
    <property type="match status" value="1"/>
</dbReference>
<reference evidence="9" key="1">
    <citation type="journal article" date="2021" name="Front. Microbiol.">
        <title>Comprehensive Comparative Genomics and Phenotyping of Methylobacterium Species.</title>
        <authorList>
            <person name="Alessa O."/>
            <person name="Ogura Y."/>
            <person name="Fujitani Y."/>
            <person name="Takami H."/>
            <person name="Hayashi T."/>
            <person name="Sahin N."/>
            <person name="Tani A."/>
        </authorList>
    </citation>
    <scope>NUCLEOTIDE SEQUENCE</scope>
    <source>
        <strain evidence="9">KCTC 52305</strain>
    </source>
</reference>
<dbReference type="Pfam" id="PF02770">
    <property type="entry name" value="Acyl-CoA_dh_M"/>
    <property type="match status" value="1"/>
</dbReference>
<feature type="domain" description="Acyl-CoA dehydrogenase/oxidase C-terminal" evidence="6">
    <location>
        <begin position="230"/>
        <end position="373"/>
    </location>
</feature>
<gene>
    <name evidence="9" type="ORF">OPKNFCMD_4153</name>
</gene>
<feature type="domain" description="Acyl-CoA dehydrogenase/oxidase N-terminal" evidence="8">
    <location>
        <begin position="5"/>
        <end position="119"/>
    </location>
</feature>
<evidence type="ECO:0000259" key="6">
    <source>
        <dbReference type="Pfam" id="PF00441"/>
    </source>
</evidence>
<dbReference type="SUPFAM" id="SSF56645">
    <property type="entry name" value="Acyl-CoA dehydrogenase NM domain-like"/>
    <property type="match status" value="1"/>
</dbReference>
<dbReference type="Pfam" id="PF02771">
    <property type="entry name" value="Acyl-CoA_dh_N"/>
    <property type="match status" value="1"/>
</dbReference>
<dbReference type="InterPro" id="IPR036250">
    <property type="entry name" value="AcylCo_DH-like_C"/>
</dbReference>
<dbReference type="SUPFAM" id="SSF47203">
    <property type="entry name" value="Acyl-CoA dehydrogenase C-terminal domain-like"/>
    <property type="match status" value="1"/>
</dbReference>
<feature type="domain" description="Acyl-CoA oxidase/dehydrogenase middle" evidence="7">
    <location>
        <begin position="123"/>
        <end position="213"/>
    </location>
</feature>
<dbReference type="Pfam" id="PF00441">
    <property type="entry name" value="Acyl-CoA_dh_1"/>
    <property type="match status" value="1"/>
</dbReference>
<dbReference type="Gene3D" id="1.20.140.10">
    <property type="entry name" value="Butyryl-CoA Dehydrogenase, subunit A, domain 3"/>
    <property type="match status" value="1"/>
</dbReference>
<evidence type="ECO:0000256" key="3">
    <source>
        <dbReference type="ARBA" id="ARBA00022630"/>
    </source>
</evidence>
<dbReference type="Proteomes" id="UP001055167">
    <property type="component" value="Unassembled WGS sequence"/>
</dbReference>
<evidence type="ECO:0000256" key="2">
    <source>
        <dbReference type="ARBA" id="ARBA00009347"/>
    </source>
</evidence>
<dbReference type="InterPro" id="IPR009075">
    <property type="entry name" value="AcylCo_DH/oxidase_C"/>
</dbReference>
<protein>
    <submittedName>
        <fullName evidence="9">Acyl-CoA dehydrogenase fadE25</fullName>
    </submittedName>
</protein>
<keyword evidence="10" id="KW-1185">Reference proteome</keyword>
<proteinExistence type="inferred from homology"/>
<dbReference type="InterPro" id="IPR013786">
    <property type="entry name" value="AcylCoA_DH/ox_N"/>
</dbReference>
<comment type="caution">
    <text evidence="9">The sequence shown here is derived from an EMBL/GenBank/DDBJ whole genome shotgun (WGS) entry which is preliminary data.</text>
</comment>
<evidence type="ECO:0000313" key="10">
    <source>
        <dbReference type="Proteomes" id="UP001055167"/>
    </source>
</evidence>
<dbReference type="Gene3D" id="1.10.540.10">
    <property type="entry name" value="Acyl-CoA dehydrogenase/oxidase, N-terminal domain"/>
    <property type="match status" value="1"/>
</dbReference>
<keyword evidence="4 5" id="KW-0274">FAD</keyword>
<evidence type="ECO:0000259" key="7">
    <source>
        <dbReference type="Pfam" id="PF02770"/>
    </source>
</evidence>
<dbReference type="EMBL" id="BPQH01000013">
    <property type="protein sequence ID" value="GJD51399.1"/>
    <property type="molecule type" value="Genomic_DNA"/>
</dbReference>
<dbReference type="PIRSF" id="PIRSF016578">
    <property type="entry name" value="HsaA"/>
    <property type="match status" value="1"/>
</dbReference>
<dbReference type="PANTHER" id="PTHR43884:SF12">
    <property type="entry name" value="ISOVALERYL-COA DEHYDROGENASE, MITOCHONDRIAL-RELATED"/>
    <property type="match status" value="1"/>
</dbReference>
<dbReference type="InterPro" id="IPR006091">
    <property type="entry name" value="Acyl-CoA_Oxase/DH_mid-dom"/>
</dbReference>
<dbReference type="RefSeq" id="WP_128561299.1">
    <property type="nucleotide sequence ID" value="NZ_BPQH01000013.1"/>
</dbReference>
<organism evidence="9 10">
    <name type="scientific">Methylobacterium crusticola</name>
    <dbReference type="NCBI Taxonomy" id="1697972"/>
    <lineage>
        <taxon>Bacteria</taxon>
        <taxon>Pseudomonadati</taxon>
        <taxon>Pseudomonadota</taxon>
        <taxon>Alphaproteobacteria</taxon>
        <taxon>Hyphomicrobiales</taxon>
        <taxon>Methylobacteriaceae</taxon>
        <taxon>Methylobacterium</taxon>
    </lineage>
</organism>
<evidence type="ECO:0000256" key="5">
    <source>
        <dbReference type="RuleBase" id="RU362125"/>
    </source>
</evidence>
<comment type="cofactor">
    <cofactor evidence="1 5">
        <name>FAD</name>
        <dbReference type="ChEBI" id="CHEBI:57692"/>
    </cofactor>
</comment>
<dbReference type="Gene3D" id="2.40.110.10">
    <property type="entry name" value="Butyryl-CoA Dehydrogenase, subunit A, domain 2"/>
    <property type="match status" value="1"/>
</dbReference>
<keyword evidence="3 5" id="KW-0285">Flavoprotein</keyword>
<comment type="similarity">
    <text evidence="2 5">Belongs to the acyl-CoA dehydrogenase family.</text>
</comment>
<evidence type="ECO:0000256" key="1">
    <source>
        <dbReference type="ARBA" id="ARBA00001974"/>
    </source>
</evidence>
<name>A0ABQ4R2M9_9HYPH</name>
<dbReference type="InterPro" id="IPR046373">
    <property type="entry name" value="Acyl-CoA_Oxase/DH_mid-dom_sf"/>
</dbReference>
<reference evidence="9" key="2">
    <citation type="submission" date="2021-08" db="EMBL/GenBank/DDBJ databases">
        <authorList>
            <person name="Tani A."/>
            <person name="Ola A."/>
            <person name="Ogura Y."/>
            <person name="Katsura K."/>
            <person name="Hayashi T."/>
        </authorList>
    </citation>
    <scope>NUCLEOTIDE SEQUENCE</scope>
    <source>
        <strain evidence="9">KCTC 52305</strain>
    </source>
</reference>
<dbReference type="InterPro" id="IPR009100">
    <property type="entry name" value="AcylCoA_DH/oxidase_NM_dom_sf"/>
</dbReference>
<evidence type="ECO:0000256" key="4">
    <source>
        <dbReference type="ARBA" id="ARBA00022827"/>
    </source>
</evidence>
<evidence type="ECO:0000313" key="9">
    <source>
        <dbReference type="EMBL" id="GJD51399.1"/>
    </source>
</evidence>
<sequence>MSEPDEARARWRAFADAQVAPQARRIDREECVPGEVVAALRAAGAFASGFPEAWGGPAGSARDPVAAALAHGAMHEALGAASASVQGMVNVHHMAGSALARWGTRAQKAALVPRLAAGDLVAALAITEPNVGSDARAVETRAVPSGAGWRLEGRKSWITCGQSADLFVLLAGTPEGPAAFLVPREAAGLAVAPTRGMLGCRGYALARLQLEDCVLPGDHLLGRPGFGLSHVAATGLDAGRHNLAWACVGLGQACLDASLAHARTRRQFDAPLAEFQLVQRMLARMLTDLSAARLLCRKAACSRGAGDPGAIQEGAMAKYFASRMANRVAGDALQIHGASGCGPDLPVERWFRDARIMEIIEGTSQVLEIAIARYGLQAHAAGGRAA</sequence>
<accession>A0ABQ4R2M9</accession>
<keyword evidence="5" id="KW-0560">Oxidoreductase</keyword>
<evidence type="ECO:0000259" key="8">
    <source>
        <dbReference type="Pfam" id="PF02771"/>
    </source>
</evidence>
<dbReference type="InterPro" id="IPR037069">
    <property type="entry name" value="AcylCoA_DH/ox_N_sf"/>
</dbReference>